<feature type="transmembrane region" description="Helical" evidence="1">
    <location>
        <begin position="43"/>
        <end position="66"/>
    </location>
</feature>
<dbReference type="RefSeq" id="WP_226766261.1">
    <property type="nucleotide sequence ID" value="NZ_BAAAEO010000002.1"/>
</dbReference>
<sequence>MRKQRHTELNDTGLPWFGLVFLSVFMLAGIAGGVAFFRDGQPGAGLIFMAMFCGIAGLMMFLLLLGHKKAQAEKAMLLGNKPVEGIVSNNKGSYQLMLGMGGLFVLIGLPVSYLAVVEQLPKGNYAVLLVLLFPLIGVSLCWHGRKQLKHWQKIGKTPFFPDPFPGTAGGQIGGYFMLQRGRFVQMPQAELSCLHVYQSGSGKNRTTHRQSLWTEKCSVSRSIEGKHWLVMDVPATLPATGKDERYKGRIEWQLSSKGQLHAGSEQLEFNRQWTLPVIAGSARCGWQPSAAELELQQQQRQVAAFDAAASQIQQRVLGNTLYLTSRAGRHTVAALSMLLFGGIFTTAGIFLGVEALQQGGMLWLMALLFAPIGGLILWFGLFWLGRSLEASIAPGEVRMLRAMFGIRLYQRKASLTTPEQLQIKQTMVSTNGEGERTEYYRLQADAGDGKTLTLAEGITGRDAAEALKQQVLEALLP</sequence>
<evidence type="ECO:0008006" key="4">
    <source>
        <dbReference type="Google" id="ProtNLM"/>
    </source>
</evidence>
<gene>
    <name evidence="2" type="ORF">GCM10009098_12710</name>
</gene>
<name>A0ABP3NMY6_9GAMM</name>
<feature type="transmembrane region" description="Helical" evidence="1">
    <location>
        <begin position="123"/>
        <end position="143"/>
    </location>
</feature>
<keyword evidence="1" id="KW-1133">Transmembrane helix</keyword>
<proteinExistence type="predicted"/>
<evidence type="ECO:0000313" key="3">
    <source>
        <dbReference type="Proteomes" id="UP001501169"/>
    </source>
</evidence>
<evidence type="ECO:0000256" key="1">
    <source>
        <dbReference type="SAM" id="Phobius"/>
    </source>
</evidence>
<feature type="transmembrane region" description="Helical" evidence="1">
    <location>
        <begin position="332"/>
        <end position="351"/>
    </location>
</feature>
<keyword evidence="1" id="KW-0472">Membrane</keyword>
<protein>
    <recommendedName>
        <fullName evidence="4">DUF3592 domain-containing protein</fullName>
    </recommendedName>
</protein>
<feature type="transmembrane region" description="Helical" evidence="1">
    <location>
        <begin position="96"/>
        <end position="117"/>
    </location>
</feature>
<accession>A0ABP3NMY6</accession>
<feature type="transmembrane region" description="Helical" evidence="1">
    <location>
        <begin position="363"/>
        <end position="384"/>
    </location>
</feature>
<comment type="caution">
    <text evidence="2">The sequence shown here is derived from an EMBL/GenBank/DDBJ whole genome shotgun (WGS) entry which is preliminary data.</text>
</comment>
<dbReference type="EMBL" id="BAAAEO010000002">
    <property type="protein sequence ID" value="GAA0546578.1"/>
    <property type="molecule type" value="Genomic_DNA"/>
</dbReference>
<feature type="transmembrane region" description="Helical" evidence="1">
    <location>
        <begin position="12"/>
        <end position="37"/>
    </location>
</feature>
<keyword evidence="3" id="KW-1185">Reference proteome</keyword>
<keyword evidence="1" id="KW-0812">Transmembrane</keyword>
<evidence type="ECO:0000313" key="2">
    <source>
        <dbReference type="EMBL" id="GAA0546578.1"/>
    </source>
</evidence>
<dbReference type="Proteomes" id="UP001501169">
    <property type="component" value="Unassembled WGS sequence"/>
</dbReference>
<reference evidence="3" key="1">
    <citation type="journal article" date="2019" name="Int. J. Syst. Evol. Microbiol.">
        <title>The Global Catalogue of Microorganisms (GCM) 10K type strain sequencing project: providing services to taxonomists for standard genome sequencing and annotation.</title>
        <authorList>
            <consortium name="The Broad Institute Genomics Platform"/>
            <consortium name="The Broad Institute Genome Sequencing Center for Infectious Disease"/>
            <person name="Wu L."/>
            <person name="Ma J."/>
        </authorList>
    </citation>
    <scope>NUCLEOTIDE SEQUENCE [LARGE SCALE GENOMIC DNA]</scope>
    <source>
        <strain evidence="3">JCM 14331</strain>
    </source>
</reference>
<organism evidence="2 3">
    <name type="scientific">Rheinheimera aquimaris</name>
    <dbReference type="NCBI Taxonomy" id="412437"/>
    <lineage>
        <taxon>Bacteria</taxon>
        <taxon>Pseudomonadati</taxon>
        <taxon>Pseudomonadota</taxon>
        <taxon>Gammaproteobacteria</taxon>
        <taxon>Chromatiales</taxon>
        <taxon>Chromatiaceae</taxon>
        <taxon>Rheinheimera</taxon>
    </lineage>
</organism>